<protein>
    <submittedName>
        <fullName evidence="1">Uncharacterized protein</fullName>
    </submittedName>
</protein>
<reference evidence="1" key="1">
    <citation type="submission" date="2014-09" db="EMBL/GenBank/DDBJ databases">
        <authorList>
            <person name="Magalhaes I.L.F."/>
            <person name="Oliveira U."/>
            <person name="Santos F.R."/>
            <person name="Vidigal T.H.D.A."/>
            <person name="Brescovit A.D."/>
            <person name="Santos A.J."/>
        </authorList>
    </citation>
    <scope>NUCLEOTIDE SEQUENCE</scope>
    <source>
        <tissue evidence="1">Shoot tissue taken approximately 20 cm above the soil surface</tissue>
    </source>
</reference>
<proteinExistence type="predicted"/>
<accession>A0A0A9B1D7</accession>
<name>A0A0A9B1D7_ARUDO</name>
<reference evidence="1" key="2">
    <citation type="journal article" date="2015" name="Data Brief">
        <title>Shoot transcriptome of the giant reed, Arundo donax.</title>
        <authorList>
            <person name="Barrero R.A."/>
            <person name="Guerrero F.D."/>
            <person name="Moolhuijzen P."/>
            <person name="Goolsby J.A."/>
            <person name="Tidwell J."/>
            <person name="Bellgard S.E."/>
            <person name="Bellgard M.I."/>
        </authorList>
    </citation>
    <scope>NUCLEOTIDE SEQUENCE</scope>
    <source>
        <tissue evidence="1">Shoot tissue taken approximately 20 cm above the soil surface</tissue>
    </source>
</reference>
<evidence type="ECO:0000313" key="1">
    <source>
        <dbReference type="EMBL" id="JAD57166.1"/>
    </source>
</evidence>
<dbReference type="EMBL" id="GBRH01240729">
    <property type="protein sequence ID" value="JAD57166.1"/>
    <property type="molecule type" value="Transcribed_RNA"/>
</dbReference>
<organism evidence="1">
    <name type="scientific">Arundo donax</name>
    <name type="common">Giant reed</name>
    <name type="synonym">Donax arundinaceus</name>
    <dbReference type="NCBI Taxonomy" id="35708"/>
    <lineage>
        <taxon>Eukaryota</taxon>
        <taxon>Viridiplantae</taxon>
        <taxon>Streptophyta</taxon>
        <taxon>Embryophyta</taxon>
        <taxon>Tracheophyta</taxon>
        <taxon>Spermatophyta</taxon>
        <taxon>Magnoliopsida</taxon>
        <taxon>Liliopsida</taxon>
        <taxon>Poales</taxon>
        <taxon>Poaceae</taxon>
        <taxon>PACMAD clade</taxon>
        <taxon>Arundinoideae</taxon>
        <taxon>Arundineae</taxon>
        <taxon>Arundo</taxon>
    </lineage>
</organism>
<sequence>MLSVLCGGGCG</sequence>